<dbReference type="AlphaFoldDB" id="A0A6G2BPZ3"/>
<organism evidence="1">
    <name type="scientific">Klebsiella pneumoniae</name>
    <dbReference type="NCBI Taxonomy" id="573"/>
    <lineage>
        <taxon>Bacteria</taxon>
        <taxon>Pseudomonadati</taxon>
        <taxon>Pseudomonadota</taxon>
        <taxon>Gammaproteobacteria</taxon>
        <taxon>Enterobacterales</taxon>
        <taxon>Enterobacteriaceae</taxon>
        <taxon>Klebsiella/Raoultella group</taxon>
        <taxon>Klebsiella</taxon>
        <taxon>Klebsiella pneumoniae complex</taxon>
    </lineage>
</organism>
<sequence>MNSYKKTDVVMKFFKVNYISILSFLLGGILVLCFVKTDKVSDSISALANVVMAFAAILGLVFAKKWKRDATKDKVIDRSIQILSVHLLDINKYFVPALHINVFQFWFTSFMDKVPTTYKFVRSMKKMASNYLGFIEKESEVYTKFVSEIEYLKLLSWDIKKEHREVVDEIQIAMKNIIAKDQELLALINSIFGMWNISVYNDDESKAYTELQHNLSNNPIVQMGINLIPVMIREREDLQKLLEDMLSKQLNVFTFIEQVEH</sequence>
<comment type="caution">
    <text evidence="1">The sequence shown here is derived from an EMBL/GenBank/DDBJ whole genome shotgun (WGS) entry which is preliminary data.</text>
</comment>
<evidence type="ECO:0000313" key="1">
    <source>
        <dbReference type="EMBL" id="MTF90164.1"/>
    </source>
</evidence>
<gene>
    <name evidence="1" type="ORF">GJD85_08105</name>
</gene>
<protein>
    <submittedName>
        <fullName evidence="1">Uncharacterized protein</fullName>
    </submittedName>
</protein>
<proteinExistence type="predicted"/>
<reference evidence="1" key="1">
    <citation type="journal article" date="2019" name="PLoS ONE">
        <title>Whole genome sequencing snapshot of multi-drug resistant Klebsiella pneumoniae strains from hospitals and receiving wastewater treatment plants in Southern Romania.</title>
        <authorList>
            <person name="Paraschiv S."/>
            <person name="Surleac M."/>
            <person name="Czobor Barbu I."/>
            <person name="Popa L.I."/>
            <person name="Gheorghe I."/>
            <person name="Otelea D."/>
            <person name="Chifiriuc M.C."/>
        </authorList>
    </citation>
    <scope>NUCLEOTIDE SEQUENCE</scope>
    <source>
        <strain evidence="1">RADAR41</strain>
    </source>
</reference>
<dbReference type="EMBL" id="WMIM01000004">
    <property type="protein sequence ID" value="MTF90164.1"/>
    <property type="molecule type" value="Genomic_DNA"/>
</dbReference>
<accession>A0A6G2BPZ3</accession>
<dbReference type="RefSeq" id="WP_032419179.1">
    <property type="nucleotide sequence ID" value="NZ_CABFWS010000001.1"/>
</dbReference>
<name>A0A6G2BPZ3_KLEPN</name>